<protein>
    <recommendedName>
        <fullName evidence="3">Fibronectin type-III domain-containing protein</fullName>
    </recommendedName>
</protein>
<dbReference type="InterPro" id="IPR003961">
    <property type="entry name" value="FN3_dom"/>
</dbReference>
<evidence type="ECO:0000259" key="3">
    <source>
        <dbReference type="PROSITE" id="PS50853"/>
    </source>
</evidence>
<keyword evidence="1" id="KW-0677">Repeat</keyword>
<accession>A0A8J5JLE3</accession>
<dbReference type="PANTHER" id="PTHR46708">
    <property type="entry name" value="TENASCIN"/>
    <property type="match status" value="1"/>
</dbReference>
<dbReference type="SUPFAM" id="SSF49265">
    <property type="entry name" value="Fibronectin type III"/>
    <property type="match status" value="1"/>
</dbReference>
<dbReference type="CDD" id="cd00063">
    <property type="entry name" value="FN3"/>
    <property type="match status" value="1"/>
</dbReference>
<dbReference type="InterPro" id="IPR036116">
    <property type="entry name" value="FN3_sf"/>
</dbReference>
<feature type="compositionally biased region" description="Basic and acidic residues" evidence="2">
    <location>
        <begin position="17"/>
        <end position="26"/>
    </location>
</feature>
<dbReference type="SMART" id="SM00060">
    <property type="entry name" value="FN3"/>
    <property type="match status" value="2"/>
</dbReference>
<dbReference type="PANTHER" id="PTHR46708:SF11">
    <property type="entry name" value="RECEPTOR-TYPE TYROSINE-PROTEIN PHOSPHATASE ETA-LIKE"/>
    <property type="match status" value="1"/>
</dbReference>
<feature type="non-terminal residue" evidence="4">
    <location>
        <position position="1"/>
    </location>
</feature>
<evidence type="ECO:0000313" key="4">
    <source>
        <dbReference type="EMBL" id="KAG7160512.1"/>
    </source>
</evidence>
<dbReference type="PROSITE" id="PS50853">
    <property type="entry name" value="FN3"/>
    <property type="match status" value="1"/>
</dbReference>
<reference evidence="4" key="1">
    <citation type="journal article" date="2021" name="Sci. Adv.">
        <title>The American lobster genome reveals insights on longevity, neural, and immune adaptations.</title>
        <authorList>
            <person name="Polinski J.M."/>
            <person name="Zimin A.V."/>
            <person name="Clark K.F."/>
            <person name="Kohn A.B."/>
            <person name="Sadowski N."/>
            <person name="Timp W."/>
            <person name="Ptitsyn A."/>
            <person name="Khanna P."/>
            <person name="Romanova D.Y."/>
            <person name="Williams P."/>
            <person name="Greenwood S.J."/>
            <person name="Moroz L.L."/>
            <person name="Walt D.R."/>
            <person name="Bodnar A.G."/>
        </authorList>
    </citation>
    <scope>NUCLEOTIDE SEQUENCE</scope>
    <source>
        <strain evidence="4">GMGI-L3</strain>
    </source>
</reference>
<dbReference type="InterPro" id="IPR013783">
    <property type="entry name" value="Ig-like_fold"/>
</dbReference>
<dbReference type="EMBL" id="JAHLQT010031306">
    <property type="protein sequence ID" value="KAG7160512.1"/>
    <property type="molecule type" value="Genomic_DNA"/>
</dbReference>
<dbReference type="AlphaFoldDB" id="A0A8J5JLE3"/>
<dbReference type="Gene3D" id="2.60.40.10">
    <property type="entry name" value="Immunoglobulins"/>
    <property type="match status" value="1"/>
</dbReference>
<feature type="domain" description="Fibronectin type-III" evidence="3">
    <location>
        <begin position="168"/>
        <end position="258"/>
    </location>
</feature>
<comment type="caution">
    <text evidence="4">The sequence shown here is derived from an EMBL/GenBank/DDBJ whole genome shotgun (WGS) entry which is preliminary data.</text>
</comment>
<feature type="region of interest" description="Disordered" evidence="2">
    <location>
        <begin position="1"/>
        <end position="26"/>
    </location>
</feature>
<name>A0A8J5JLE3_HOMAM</name>
<gene>
    <name evidence="4" type="ORF">Hamer_G001788</name>
</gene>
<sequence>MNLPNRCPVATHGLGNTERERQRSHPDGFRHLTRQQLKKTTRPNLTISIMKMLLYLTAAIAVCAAQNLGHIENLKAKSGDESVTLEWDFVKGDAAYRLHKYTLVTDNDFSEDIRCPADHCVHTVDYLEACKEHTFDLTPYFDDTINSGTVDGDTAATTGYTYDKPPNSPSNLRIVSEEELGTTLQWDAPTKNTVCVKSYKVCFRLDADPNPTCDTTEDTTVLLPGLQACGKYHVSVTPVTPTNAEGPKLEQDVTTGDGGRWTVIHTLRMRVNHIEAESKPNNVQLPVYKYILSIEMIYWL</sequence>
<organism evidence="4 5">
    <name type="scientific">Homarus americanus</name>
    <name type="common">American lobster</name>
    <dbReference type="NCBI Taxonomy" id="6706"/>
    <lineage>
        <taxon>Eukaryota</taxon>
        <taxon>Metazoa</taxon>
        <taxon>Ecdysozoa</taxon>
        <taxon>Arthropoda</taxon>
        <taxon>Crustacea</taxon>
        <taxon>Multicrustacea</taxon>
        <taxon>Malacostraca</taxon>
        <taxon>Eumalacostraca</taxon>
        <taxon>Eucarida</taxon>
        <taxon>Decapoda</taxon>
        <taxon>Pleocyemata</taxon>
        <taxon>Astacidea</taxon>
        <taxon>Nephropoidea</taxon>
        <taxon>Nephropidae</taxon>
        <taxon>Homarus</taxon>
    </lineage>
</organism>
<dbReference type="Proteomes" id="UP000747542">
    <property type="component" value="Unassembled WGS sequence"/>
</dbReference>
<proteinExistence type="predicted"/>
<dbReference type="InterPro" id="IPR050991">
    <property type="entry name" value="ECM_Regulatory_Proteins"/>
</dbReference>
<evidence type="ECO:0000256" key="1">
    <source>
        <dbReference type="ARBA" id="ARBA00022737"/>
    </source>
</evidence>
<keyword evidence="5" id="KW-1185">Reference proteome</keyword>
<evidence type="ECO:0000256" key="2">
    <source>
        <dbReference type="SAM" id="MobiDB-lite"/>
    </source>
</evidence>
<evidence type="ECO:0000313" key="5">
    <source>
        <dbReference type="Proteomes" id="UP000747542"/>
    </source>
</evidence>